<dbReference type="OMA" id="MGYCAPF"/>
<feature type="compositionally biased region" description="Low complexity" evidence="1">
    <location>
        <begin position="160"/>
        <end position="187"/>
    </location>
</feature>
<feature type="compositionally biased region" description="Low complexity" evidence="1">
    <location>
        <begin position="224"/>
        <end position="239"/>
    </location>
</feature>
<protein>
    <recommendedName>
        <fullName evidence="3">Serine/arginine-rich splicing factor SR45a-like</fullName>
    </recommendedName>
</protein>
<dbReference type="STRING" id="4097.A0A1S4DFG8"/>
<feature type="region of interest" description="Disordered" evidence="1">
    <location>
        <begin position="128"/>
        <end position="301"/>
    </location>
</feature>
<organism evidence="2">
    <name type="scientific">Nicotiana tabacum</name>
    <name type="common">Common tobacco</name>
    <dbReference type="NCBI Taxonomy" id="4097"/>
    <lineage>
        <taxon>Eukaryota</taxon>
        <taxon>Viridiplantae</taxon>
        <taxon>Streptophyta</taxon>
        <taxon>Embryophyta</taxon>
        <taxon>Tracheophyta</taxon>
        <taxon>Spermatophyta</taxon>
        <taxon>Magnoliopsida</taxon>
        <taxon>eudicotyledons</taxon>
        <taxon>Gunneridae</taxon>
        <taxon>Pentapetalae</taxon>
        <taxon>asterids</taxon>
        <taxon>lamiids</taxon>
        <taxon>Solanales</taxon>
        <taxon>Solanaceae</taxon>
        <taxon>Nicotianoideae</taxon>
        <taxon>Nicotianeae</taxon>
        <taxon>Nicotiana</taxon>
    </lineage>
</organism>
<feature type="compositionally biased region" description="Low complexity" evidence="1">
    <location>
        <begin position="194"/>
        <end position="210"/>
    </location>
</feature>
<evidence type="ECO:0000313" key="2">
    <source>
        <dbReference type="RefSeq" id="XP_016512088.1"/>
    </source>
</evidence>
<feature type="compositionally biased region" description="Basic and acidic residues" evidence="1">
    <location>
        <begin position="268"/>
        <end position="285"/>
    </location>
</feature>
<reference evidence="2" key="1">
    <citation type="submission" date="2025-08" db="UniProtKB">
        <authorList>
            <consortium name="RefSeq"/>
        </authorList>
    </citation>
    <scope>IDENTIFICATION</scope>
</reference>
<feature type="compositionally biased region" description="Basic residues" evidence="1">
    <location>
        <begin position="247"/>
        <end position="267"/>
    </location>
</feature>
<feature type="compositionally biased region" description="Basic residues" evidence="1">
    <location>
        <begin position="286"/>
        <end position="298"/>
    </location>
</feature>
<evidence type="ECO:0008006" key="3">
    <source>
        <dbReference type="Google" id="ProtNLM"/>
    </source>
</evidence>
<dbReference type="OrthoDB" id="1925287at2759"/>
<gene>
    <name evidence="2" type="primary">LOC107829154</name>
</gene>
<proteinExistence type="predicted"/>
<dbReference type="AlphaFoldDB" id="A0A1S4DFG8"/>
<evidence type="ECO:0000256" key="1">
    <source>
        <dbReference type="SAM" id="MobiDB-lite"/>
    </source>
</evidence>
<dbReference type="RefSeq" id="XP_016512088.1">
    <property type="nucleotide sequence ID" value="XM_016656602.1"/>
</dbReference>
<sequence length="348" mass="39981">MGYCAPFIRALSKYNALVKNSNHILLTLMWQVFLLYLDVRTFEVLLCTYDVRQRIVESFPVNEGGSNEHPPRKRRQGYAERNNGIECTSSPTGKGDFKCLIIWDINDIKDPIFVVVAAIKNAEVGSKFQTTATPPSRSPVRPSRRSPSRSPVRYSRRSISRSSGRVPTRVRPLGRSPSRGPFRSSRQSARKSSGRVPSRQSPSRSPGRVPSRIDRRNYSRSPVSAGRGARSPTRSSSRRTLVDGSPKRIRRGRGFSKRYSYVRRYRSRSPDRSPVRTYRYSDRYSRYRRSPRRYRSPPRGRTSSRLLKVMFQATMCSNNSLVQLVLMLMVDEQQHLTIPDNSNRMQSQ</sequence>
<accession>A0A1S4DFG8</accession>
<feature type="region of interest" description="Disordered" evidence="1">
    <location>
        <begin position="61"/>
        <end position="87"/>
    </location>
</feature>
<dbReference type="PaxDb" id="4097-A0A1S4DFG8"/>
<name>A0A1S4DFG8_TOBAC</name>
<dbReference type="KEGG" id="nta:107829154"/>